<name>A0AB36XV83_9VIBR</name>
<dbReference type="EMBL" id="MCXM01000001">
    <property type="protein sequence ID" value="PMK49939.1"/>
    <property type="molecule type" value="Genomic_DNA"/>
</dbReference>
<sequence length="122" mass="14146">MNIIYIEDHRRPERNLEYKEIIKKLGYDNVIYFCNTVSVEHISNLVADGVICHSGMAGYDIVKHFSKEKGWPLLSYSGAVGSTHFLQENGFTKNQFSVDSDYFEFVLPEFIERCKLIKEDSK</sequence>
<organism evidence="1">
    <name type="scientific">Vibrio lentus</name>
    <dbReference type="NCBI Taxonomy" id="136468"/>
    <lineage>
        <taxon>Bacteria</taxon>
        <taxon>Pseudomonadati</taxon>
        <taxon>Pseudomonadota</taxon>
        <taxon>Gammaproteobacteria</taxon>
        <taxon>Vibrionales</taxon>
        <taxon>Vibrionaceae</taxon>
        <taxon>Vibrio</taxon>
    </lineage>
</organism>
<reference key="1">
    <citation type="submission" date="2016-07" db="EMBL/GenBank/DDBJ databases">
        <title>Nontailed viruses are major unrecognized killers of bacteria in the ocean.</title>
        <authorList>
            <person name="Kauffman K."/>
            <person name="Hussain F."/>
            <person name="Yang J."/>
            <person name="Arevalo P."/>
            <person name="Brown J."/>
            <person name="Cutler M."/>
            <person name="Kelly L."/>
            <person name="Polz M.F."/>
        </authorList>
    </citation>
    <scope>NUCLEOTIDE SEQUENCE [LARGE SCALE GENOMIC DNA]</scope>
    <source>
        <strain>10N.261.52.F7</strain>
    </source>
</reference>
<reference evidence="1" key="3">
    <citation type="journal article" date="2018" name="Nature">
        <title>A major lineage of non-tailed dsDNA viruses as unrecognized killers of marine bacteria.</title>
        <authorList>
            <person name="Kauffman K.M."/>
            <person name="Hussain F.A."/>
            <person name="Yang J."/>
            <person name="Arevalo P."/>
            <person name="Brown J.M."/>
            <person name="Chang W.K."/>
            <person name="VanInsberghe D."/>
            <person name="Elsherbini J."/>
            <person name="Sharma R.S."/>
            <person name="Cutler M.B."/>
            <person name="Kelly L."/>
            <person name="Polz M.F."/>
        </authorList>
    </citation>
    <scope>NUCLEOTIDE SEQUENCE</scope>
    <source>
        <strain evidence="1">10N.261.52.F7</strain>
    </source>
</reference>
<dbReference type="RefSeq" id="WP_102278257.1">
    <property type="nucleotide sequence ID" value="NZ_JAJGZN020000003.1"/>
</dbReference>
<comment type="caution">
    <text evidence="1">The sequence shown here is derived from an EMBL/GenBank/DDBJ whole genome shotgun (WGS) entry which is preliminary data.</text>
</comment>
<accession>A0AB36XV83</accession>
<dbReference type="AlphaFoldDB" id="A0AB36XV83"/>
<evidence type="ECO:0000313" key="1">
    <source>
        <dbReference type="EMBL" id="PMK49939.1"/>
    </source>
</evidence>
<proteinExistence type="predicted"/>
<gene>
    <name evidence="1" type="ORF">BCT99_00570</name>
</gene>
<protein>
    <submittedName>
        <fullName evidence="1">Uncharacterized protein</fullName>
    </submittedName>
</protein>
<reference evidence="1" key="2">
    <citation type="submission" date="2016-07" db="EMBL/GenBank/DDBJ databases">
        <authorList>
            <person name="Kauffman K."/>
            <person name="Arevalo P."/>
            <person name="Polz M.F."/>
        </authorList>
    </citation>
    <scope>NUCLEOTIDE SEQUENCE</scope>
    <source>
        <strain evidence="1">10N.261.52.F7</strain>
    </source>
</reference>